<dbReference type="OrthoDB" id="5771769at2759"/>
<keyword evidence="4" id="KW-0863">Zinc-finger</keyword>
<dbReference type="GO" id="GO:0000978">
    <property type="term" value="F:RNA polymerase II cis-regulatory region sequence-specific DNA binding"/>
    <property type="evidence" value="ECO:0007669"/>
    <property type="project" value="TreeGrafter"/>
</dbReference>
<comment type="similarity">
    <text evidence="2">Belongs to the nuclear hormone receptor family. NR1 subfamily.</text>
</comment>
<dbReference type="PANTHER" id="PTHR45805">
    <property type="entry name" value="NUCLEAR HORMONE RECEPTOR HR3-RELATED"/>
    <property type="match status" value="1"/>
</dbReference>
<evidence type="ECO:0000256" key="6">
    <source>
        <dbReference type="ARBA" id="ARBA00023015"/>
    </source>
</evidence>
<dbReference type="SUPFAM" id="SSF57716">
    <property type="entry name" value="Glucocorticoid receptor-like (DNA-binding domain)"/>
    <property type="match status" value="1"/>
</dbReference>
<dbReference type="PROSITE" id="PS51843">
    <property type="entry name" value="NR_LBD"/>
    <property type="match status" value="1"/>
</dbReference>
<dbReference type="SUPFAM" id="SSF48508">
    <property type="entry name" value="Nuclear receptor ligand-binding domain"/>
    <property type="match status" value="1"/>
</dbReference>
<evidence type="ECO:0000313" key="15">
    <source>
        <dbReference type="Proteomes" id="UP000078046"/>
    </source>
</evidence>
<evidence type="ECO:0000256" key="1">
    <source>
        <dbReference type="ARBA" id="ARBA00004123"/>
    </source>
</evidence>
<dbReference type="Pfam" id="PF00104">
    <property type="entry name" value="Hormone_recep"/>
    <property type="match status" value="1"/>
</dbReference>
<keyword evidence="8" id="KW-0804">Transcription</keyword>
<dbReference type="GO" id="GO:0004879">
    <property type="term" value="F:nuclear receptor activity"/>
    <property type="evidence" value="ECO:0007669"/>
    <property type="project" value="InterPro"/>
</dbReference>
<comment type="caution">
    <text evidence="14">The sequence shown here is derived from an EMBL/GenBank/DDBJ whole genome shotgun (WGS) entry which is preliminary data.</text>
</comment>
<feature type="domain" description="NR LBD" evidence="13">
    <location>
        <begin position="474"/>
        <end position="715"/>
    </location>
</feature>
<dbReference type="Proteomes" id="UP000078046">
    <property type="component" value="Unassembled WGS sequence"/>
</dbReference>
<dbReference type="Gene3D" id="1.10.565.10">
    <property type="entry name" value="Retinoid X Receptor"/>
    <property type="match status" value="1"/>
</dbReference>
<dbReference type="InterPro" id="IPR001723">
    <property type="entry name" value="Nuclear_hrmn_rcpt"/>
</dbReference>
<dbReference type="CDD" id="cd06968">
    <property type="entry name" value="NR_DBD_ROR"/>
    <property type="match status" value="1"/>
</dbReference>
<dbReference type="AlphaFoldDB" id="A0A177AX46"/>
<evidence type="ECO:0000259" key="13">
    <source>
        <dbReference type="PROSITE" id="PS51843"/>
    </source>
</evidence>
<dbReference type="SMART" id="SM00399">
    <property type="entry name" value="ZnF_C4"/>
    <property type="match status" value="1"/>
</dbReference>
<dbReference type="PRINTS" id="PR00546">
    <property type="entry name" value="THYROIDHORMR"/>
</dbReference>
<evidence type="ECO:0000256" key="4">
    <source>
        <dbReference type="ARBA" id="ARBA00022771"/>
    </source>
</evidence>
<reference evidence="14 15" key="1">
    <citation type="submission" date="2016-04" db="EMBL/GenBank/DDBJ databases">
        <title>The genome of Intoshia linei affirms orthonectids as highly simplified spiralians.</title>
        <authorList>
            <person name="Mikhailov K.V."/>
            <person name="Slusarev G.S."/>
            <person name="Nikitin M.A."/>
            <person name="Logacheva M.D."/>
            <person name="Penin A."/>
            <person name="Aleoshin V."/>
            <person name="Panchin Y.V."/>
        </authorList>
    </citation>
    <scope>NUCLEOTIDE SEQUENCE [LARGE SCALE GENOMIC DNA]</scope>
    <source>
        <strain evidence="14">Intl2013</strain>
        <tissue evidence="14">Whole animal</tissue>
    </source>
</reference>
<dbReference type="Pfam" id="PF00105">
    <property type="entry name" value="zf-C4"/>
    <property type="match status" value="1"/>
</dbReference>
<dbReference type="GO" id="GO:0005634">
    <property type="term" value="C:nucleus"/>
    <property type="evidence" value="ECO:0007669"/>
    <property type="project" value="UniProtKB-SubCell"/>
</dbReference>
<dbReference type="InterPro" id="IPR035500">
    <property type="entry name" value="NHR-like_dom_sf"/>
</dbReference>
<dbReference type="SMART" id="SM00430">
    <property type="entry name" value="HOLI"/>
    <property type="match status" value="1"/>
</dbReference>
<evidence type="ECO:0000256" key="10">
    <source>
        <dbReference type="ARBA" id="ARBA00023242"/>
    </source>
</evidence>
<protein>
    <recommendedName>
        <fullName evidence="16">Nuclear hormone receptor HR3</fullName>
    </recommendedName>
</protein>
<keyword evidence="5" id="KW-0862">Zinc</keyword>
<keyword evidence="7" id="KW-0238">DNA-binding</keyword>
<feature type="domain" description="Nuclear receptor" evidence="12">
    <location>
        <begin position="169"/>
        <end position="244"/>
    </location>
</feature>
<comment type="subcellular location">
    <subcellularLocation>
        <location evidence="1">Nucleus</location>
    </subcellularLocation>
</comment>
<dbReference type="InterPro" id="IPR013088">
    <property type="entry name" value="Znf_NHR/GATA"/>
</dbReference>
<dbReference type="EMBL" id="LWCA01000895">
    <property type="protein sequence ID" value="OAF66556.1"/>
    <property type="molecule type" value="Genomic_DNA"/>
</dbReference>
<dbReference type="GO" id="GO:0008270">
    <property type="term" value="F:zinc ion binding"/>
    <property type="evidence" value="ECO:0007669"/>
    <property type="project" value="UniProtKB-KW"/>
</dbReference>
<dbReference type="PANTHER" id="PTHR45805:SF2">
    <property type="entry name" value="NUCLEAR HORMONE RECEPTOR HR3-RELATED"/>
    <property type="match status" value="1"/>
</dbReference>
<dbReference type="PROSITE" id="PS00031">
    <property type="entry name" value="NUCLEAR_REC_DBD_1"/>
    <property type="match status" value="1"/>
</dbReference>
<evidence type="ECO:0000256" key="3">
    <source>
        <dbReference type="ARBA" id="ARBA00022723"/>
    </source>
</evidence>
<dbReference type="PROSITE" id="PS51030">
    <property type="entry name" value="NUCLEAR_REC_DBD_2"/>
    <property type="match status" value="1"/>
</dbReference>
<evidence type="ECO:0000259" key="12">
    <source>
        <dbReference type="PROSITE" id="PS51030"/>
    </source>
</evidence>
<dbReference type="PRINTS" id="PR00047">
    <property type="entry name" value="STROIDFINGER"/>
</dbReference>
<sequence length="891" mass="101980">MEQNIEYLSSAYLDDGEFNETPIFETIDDVYEDKLGSLDLSLDQIISSTVKSKQFRNEFYSLNESNRSKEYIHPKKSRFSDFNNSKKYSSYSPKPFGVSYRANKMSSAENSHPLNYNSDYSYGRNQKLTQSEIYKNKQNAVSYQYPFSLDTHLKLYSSKMSTIKAQIEIIPCKVCGDKSSGVHYGVITCEGCKGFFRRSQSGSNTYQCARTKKCIVDRINRNRCQYCRLQKCINLGMSRDAVKFGRMSKKQRERVEDEANYHKRRLIGALGHNEMDEDLKNPTNMQNRYNPNVNMQMMMNPIDCINGNNSTSMPQNNLNMHVYQNHMQIGSNLIAHSNQYHHKQSQNQLYYNGSGMPINMDSAQNKISSQSGRKQLPIQPPIHKPQHMIKSSHILENKIAHMSNNISDIKPVVISPTMCNQNMQIQNTQMFQPPEAHSNTNVYTQPQFSNNSGNGPNISKNNPSQSIRYVSEIDLYVLTEAIDDAYVRTNLVETELYVNLNNDNRDVSETVQMMSYTKLWYEMAERLTFGLQQIIEFAKMVPGFMNLIQDDQIMLLKGASFAITILKMSSIIDCTGSVVHIGSYYISFDTLTVLDQDEINLLKDIVMCATKIRLLKLSDRQLALVSGVILINSNCTGIQDRQVVENLSIKIHMSLKIECAKTMSPEQISNLEVQLTQIIIELHALSDRHLSALCEFHKRCQNIVFPALHNELFLSEQFMTESSENIEKPEIYTKKDEITDVEQCETPTSKPIDEITDSQEMEHSDIWNETKTTTLQADYVASENLEKETDQNINLQITKCEENETFEIDNNIPQDSKSECILSLSPNNQVSSTSRDENEQKEMSMPQTDDEHLPNYLNITEINTSCSSNINVPTFISVNSNSQNENLENKK</sequence>
<dbReference type="PRINTS" id="PR00398">
    <property type="entry name" value="STRDHORMONER"/>
</dbReference>
<evidence type="ECO:0000256" key="9">
    <source>
        <dbReference type="ARBA" id="ARBA00023170"/>
    </source>
</evidence>
<evidence type="ECO:0000256" key="5">
    <source>
        <dbReference type="ARBA" id="ARBA00022833"/>
    </source>
</evidence>
<keyword evidence="10" id="KW-0539">Nucleus</keyword>
<evidence type="ECO:0000313" key="14">
    <source>
        <dbReference type="EMBL" id="OAF66556.1"/>
    </source>
</evidence>
<dbReference type="InterPro" id="IPR000536">
    <property type="entry name" value="Nucl_hrmn_rcpt_lig-bd"/>
</dbReference>
<gene>
    <name evidence="14" type="ORF">A3Q56_05704</name>
</gene>
<keyword evidence="9" id="KW-0675">Receptor</keyword>
<feature type="region of interest" description="Disordered" evidence="11">
    <location>
        <begin position="825"/>
        <end position="852"/>
    </location>
</feature>
<feature type="region of interest" description="Disordered" evidence="11">
    <location>
        <begin position="433"/>
        <end position="463"/>
    </location>
</feature>
<evidence type="ECO:0008006" key="16">
    <source>
        <dbReference type="Google" id="ProtNLM"/>
    </source>
</evidence>
<dbReference type="Gene3D" id="3.30.50.10">
    <property type="entry name" value="Erythroid Transcription Factor GATA-1, subunit A"/>
    <property type="match status" value="1"/>
</dbReference>
<name>A0A177AX46_9BILA</name>
<dbReference type="InterPro" id="IPR044101">
    <property type="entry name" value="NR_DBD_ROR"/>
</dbReference>
<evidence type="ECO:0000256" key="8">
    <source>
        <dbReference type="ARBA" id="ARBA00023163"/>
    </source>
</evidence>
<proteinExistence type="inferred from homology"/>
<keyword evidence="15" id="KW-1185">Reference proteome</keyword>
<keyword evidence="6" id="KW-0805">Transcription regulation</keyword>
<organism evidence="14 15">
    <name type="scientific">Intoshia linei</name>
    <dbReference type="NCBI Taxonomy" id="1819745"/>
    <lineage>
        <taxon>Eukaryota</taxon>
        <taxon>Metazoa</taxon>
        <taxon>Spiralia</taxon>
        <taxon>Lophotrochozoa</taxon>
        <taxon>Mesozoa</taxon>
        <taxon>Orthonectida</taxon>
        <taxon>Rhopaluridae</taxon>
        <taxon>Intoshia</taxon>
    </lineage>
</organism>
<evidence type="ECO:0000256" key="7">
    <source>
        <dbReference type="ARBA" id="ARBA00023125"/>
    </source>
</evidence>
<accession>A0A177AX46</accession>
<dbReference type="FunFam" id="3.30.50.10:FF:000003">
    <property type="entry name" value="Nuclear orphan receptor ROR-beta"/>
    <property type="match status" value="1"/>
</dbReference>
<evidence type="ECO:0000256" key="11">
    <source>
        <dbReference type="SAM" id="MobiDB-lite"/>
    </source>
</evidence>
<keyword evidence="3" id="KW-0479">Metal-binding</keyword>
<dbReference type="InterPro" id="IPR001628">
    <property type="entry name" value="Znf_hrmn_rcpt"/>
</dbReference>
<dbReference type="InterPro" id="IPR001728">
    <property type="entry name" value="ThyrH_rcpt"/>
</dbReference>
<evidence type="ECO:0000256" key="2">
    <source>
        <dbReference type="ARBA" id="ARBA00008092"/>
    </source>
</evidence>